<dbReference type="GO" id="GO:0005516">
    <property type="term" value="F:calmodulin binding"/>
    <property type="evidence" value="ECO:0007669"/>
    <property type="project" value="InterPro"/>
</dbReference>
<evidence type="ECO:0000256" key="2">
    <source>
        <dbReference type="ARBA" id="ARBA00007214"/>
    </source>
</evidence>
<dbReference type="PANTHER" id="PTHR31713:SF14">
    <property type="entry name" value="CALMODULIN-BINDING PROTEIN 60 A"/>
    <property type="match status" value="1"/>
</dbReference>
<evidence type="ECO:0000256" key="5">
    <source>
        <dbReference type="ARBA" id="ARBA00023159"/>
    </source>
</evidence>
<feature type="compositionally biased region" description="Basic and acidic residues" evidence="8">
    <location>
        <begin position="1"/>
        <end position="17"/>
    </location>
</feature>
<feature type="domain" description="Calmodulin binding protein central" evidence="10">
    <location>
        <begin position="244"/>
        <end position="309"/>
    </location>
</feature>
<protein>
    <recommendedName>
        <fullName evidence="14">Calmodulin-binding protein</fullName>
    </recommendedName>
</protein>
<dbReference type="GO" id="GO:0043565">
    <property type="term" value="F:sequence-specific DNA binding"/>
    <property type="evidence" value="ECO:0007669"/>
    <property type="project" value="TreeGrafter"/>
</dbReference>
<keyword evidence="3" id="KW-0805">Transcription regulation</keyword>
<gene>
    <name evidence="12" type="ORF">Sjap_015989</name>
</gene>
<comment type="similarity">
    <text evidence="2">Belongs to the plant ACBP60 protein family.</text>
</comment>
<dbReference type="GO" id="GO:0080142">
    <property type="term" value="P:regulation of salicylic acid biosynthetic process"/>
    <property type="evidence" value="ECO:0007669"/>
    <property type="project" value="TreeGrafter"/>
</dbReference>
<dbReference type="PANTHER" id="PTHR31713">
    <property type="entry name" value="OS02G0177800 PROTEIN"/>
    <property type="match status" value="1"/>
</dbReference>
<dbReference type="InterPro" id="IPR046830">
    <property type="entry name" value="Calmod_bind_M"/>
</dbReference>
<organism evidence="12 13">
    <name type="scientific">Stephania japonica</name>
    <dbReference type="NCBI Taxonomy" id="461633"/>
    <lineage>
        <taxon>Eukaryota</taxon>
        <taxon>Viridiplantae</taxon>
        <taxon>Streptophyta</taxon>
        <taxon>Embryophyta</taxon>
        <taxon>Tracheophyta</taxon>
        <taxon>Spermatophyta</taxon>
        <taxon>Magnoliopsida</taxon>
        <taxon>Ranunculales</taxon>
        <taxon>Menispermaceae</taxon>
        <taxon>Menispermoideae</taxon>
        <taxon>Cissampelideae</taxon>
        <taxon>Stephania</taxon>
    </lineage>
</organism>
<keyword evidence="5" id="KW-0010">Activator</keyword>
<dbReference type="Pfam" id="PF20452">
    <property type="entry name" value="Calmod_bind_C"/>
    <property type="match status" value="1"/>
</dbReference>
<feature type="domain" description="Calmodulin binding protein C-terminal" evidence="11">
    <location>
        <begin position="315"/>
        <end position="375"/>
    </location>
</feature>
<dbReference type="GO" id="GO:0005634">
    <property type="term" value="C:nucleus"/>
    <property type="evidence" value="ECO:0007669"/>
    <property type="project" value="UniProtKB-SubCell"/>
</dbReference>
<proteinExistence type="inferred from homology"/>
<evidence type="ECO:0000259" key="11">
    <source>
        <dbReference type="Pfam" id="PF20452"/>
    </source>
</evidence>
<feature type="region of interest" description="Disordered" evidence="8">
    <location>
        <begin position="1"/>
        <end position="20"/>
    </location>
</feature>
<dbReference type="InterPro" id="IPR012416">
    <property type="entry name" value="CBP60"/>
</dbReference>
<dbReference type="Proteomes" id="UP001417504">
    <property type="component" value="Unassembled WGS sequence"/>
</dbReference>
<evidence type="ECO:0000256" key="1">
    <source>
        <dbReference type="ARBA" id="ARBA00004123"/>
    </source>
</evidence>
<evidence type="ECO:0000259" key="9">
    <source>
        <dbReference type="Pfam" id="PF07887"/>
    </source>
</evidence>
<keyword evidence="4" id="KW-0238">DNA-binding</keyword>
<evidence type="ECO:0000256" key="4">
    <source>
        <dbReference type="ARBA" id="ARBA00023125"/>
    </source>
</evidence>
<dbReference type="Pfam" id="PF07887">
    <property type="entry name" value="Calmodulin_bind"/>
    <property type="match status" value="1"/>
</dbReference>
<feature type="domain" description="Calmodulin binding protein-like N-terminal" evidence="9">
    <location>
        <begin position="84"/>
        <end position="231"/>
    </location>
</feature>
<evidence type="ECO:0000313" key="12">
    <source>
        <dbReference type="EMBL" id="KAK9117042.1"/>
    </source>
</evidence>
<accession>A0AAP0IKF8</accession>
<dbReference type="Pfam" id="PF20451">
    <property type="entry name" value="Calmod_bind_M"/>
    <property type="match status" value="1"/>
</dbReference>
<evidence type="ECO:0000256" key="7">
    <source>
        <dbReference type="ARBA" id="ARBA00023242"/>
    </source>
</evidence>
<evidence type="ECO:0000256" key="3">
    <source>
        <dbReference type="ARBA" id="ARBA00023015"/>
    </source>
</evidence>
<dbReference type="GO" id="GO:0003700">
    <property type="term" value="F:DNA-binding transcription factor activity"/>
    <property type="evidence" value="ECO:0007669"/>
    <property type="project" value="TreeGrafter"/>
</dbReference>
<evidence type="ECO:0008006" key="14">
    <source>
        <dbReference type="Google" id="ProtNLM"/>
    </source>
</evidence>
<reference evidence="12 13" key="1">
    <citation type="submission" date="2024-01" db="EMBL/GenBank/DDBJ databases">
        <title>Genome assemblies of Stephania.</title>
        <authorList>
            <person name="Yang L."/>
        </authorList>
    </citation>
    <scope>NUCLEOTIDE SEQUENCE [LARGE SCALE GENOMIC DNA]</scope>
    <source>
        <strain evidence="12">QJT</strain>
        <tissue evidence="12">Leaf</tissue>
    </source>
</reference>
<keyword evidence="7" id="KW-0539">Nucleus</keyword>
<evidence type="ECO:0000256" key="8">
    <source>
        <dbReference type="SAM" id="MobiDB-lite"/>
    </source>
</evidence>
<keyword evidence="13" id="KW-1185">Reference proteome</keyword>
<dbReference type="InterPro" id="IPR046829">
    <property type="entry name" value="Calmod_bind_C"/>
</dbReference>
<keyword evidence="6" id="KW-0804">Transcription</keyword>
<dbReference type="AlphaFoldDB" id="A0AAP0IKF8"/>
<evidence type="ECO:0000256" key="6">
    <source>
        <dbReference type="ARBA" id="ARBA00023163"/>
    </source>
</evidence>
<comment type="subcellular location">
    <subcellularLocation>
        <location evidence="1">Nucleus</location>
    </subcellularLocation>
</comment>
<evidence type="ECO:0000259" key="10">
    <source>
        <dbReference type="Pfam" id="PF20451"/>
    </source>
</evidence>
<name>A0AAP0IKF8_9MAGN</name>
<dbReference type="EMBL" id="JBBNAE010000006">
    <property type="protein sequence ID" value="KAK9117042.1"/>
    <property type="molecule type" value="Genomic_DNA"/>
</dbReference>
<comment type="caution">
    <text evidence="12">The sequence shown here is derived from an EMBL/GenBank/DDBJ whole genome shotgun (WGS) entry which is preliminary data.</text>
</comment>
<dbReference type="InterPro" id="IPR046831">
    <property type="entry name" value="Calmodulin_bind_N"/>
</dbReference>
<sequence length="564" mass="63240">MSHKRLPEEEGDGGSHEKRPRVPALRSVIWEVMKRNGIQNFFSGLEPLLRKVVKEEVEVALRNHLTSIKQGCGKQVHPSTSRSLRLKFSNRLSLPIFTGAKIEGEDNSVLKVVLVDAFTEEVIDYGPESLAKVEIVVLEGDFEGGEEENWTHEEFRNNIMKEREGKRPLLTGDASFNLNAGTGVVGELAFTDNSSWTRSRKFRLGARVVDANCDGSRVIEAKTEAFVVKDHRGELYKKHYPPSLGDEVWRLEKIGKDGAFHKRLTGEKINTVKDFLTLFHVDSPRLRNILGSGMSTKMWEITIDHARTCILENRMYMYSPTDAQQKAGVVFNVVGRAMGVLSEGQYVSFDELSEDEKDEAQKLVKTAYEHWDEVTSWENEGTVDGFSNSTAVSFPSQPMTDGSSFGNKFSNPHKSAEFTFTEPDTSSADIISSLLALGGTRSLDDYTLQDVDNLDVRHDHPYQVTTSVCETSISQSLCGEQPLRYFDPETSLQSEDLLLESQADLQAAVSGFIAMSARSAAIGKANTRWTMLYSLLRWRFSIKRIVASRRKTSYEKWTGAHSSP</sequence>
<evidence type="ECO:0000313" key="13">
    <source>
        <dbReference type="Proteomes" id="UP001417504"/>
    </source>
</evidence>